<organism evidence="2">
    <name type="scientific">Oryza glumipatula</name>
    <dbReference type="NCBI Taxonomy" id="40148"/>
    <lineage>
        <taxon>Eukaryota</taxon>
        <taxon>Viridiplantae</taxon>
        <taxon>Streptophyta</taxon>
        <taxon>Embryophyta</taxon>
        <taxon>Tracheophyta</taxon>
        <taxon>Spermatophyta</taxon>
        <taxon>Magnoliopsida</taxon>
        <taxon>Liliopsida</taxon>
        <taxon>Poales</taxon>
        <taxon>Poaceae</taxon>
        <taxon>BOP clade</taxon>
        <taxon>Oryzoideae</taxon>
        <taxon>Oryzeae</taxon>
        <taxon>Oryzinae</taxon>
        <taxon>Oryza</taxon>
    </lineage>
</organism>
<evidence type="ECO:0000313" key="2">
    <source>
        <dbReference type="EnsemblPlants" id="OGLUM05G11010.1"/>
    </source>
</evidence>
<dbReference type="HOGENOM" id="CLU_1985146_0_0_1"/>
<reference evidence="2" key="1">
    <citation type="submission" date="2015-04" db="UniProtKB">
        <authorList>
            <consortium name="EnsemblPlants"/>
        </authorList>
    </citation>
    <scope>IDENTIFICATION</scope>
</reference>
<name>A0A0D9ZWY6_9ORYZ</name>
<protein>
    <submittedName>
        <fullName evidence="2">Uncharacterized protein</fullName>
    </submittedName>
</protein>
<evidence type="ECO:0000256" key="1">
    <source>
        <dbReference type="SAM" id="MobiDB-lite"/>
    </source>
</evidence>
<dbReference type="Proteomes" id="UP000026961">
    <property type="component" value="Chromosome 5"/>
</dbReference>
<dbReference type="EnsemblPlants" id="OGLUM05G11010.1">
    <property type="protein sequence ID" value="OGLUM05G11010.1"/>
    <property type="gene ID" value="OGLUM05G11010"/>
</dbReference>
<accession>A0A0D9ZWY6</accession>
<feature type="region of interest" description="Disordered" evidence="1">
    <location>
        <begin position="44"/>
        <end position="75"/>
    </location>
</feature>
<dbReference type="AlphaFoldDB" id="A0A0D9ZWY6"/>
<reference evidence="2" key="2">
    <citation type="submission" date="2018-05" db="EMBL/GenBank/DDBJ databases">
        <title>OgluRS3 (Oryza glumaepatula Reference Sequence Version 3).</title>
        <authorList>
            <person name="Zhang J."/>
            <person name="Kudrna D."/>
            <person name="Lee S."/>
            <person name="Talag J."/>
            <person name="Welchert J."/>
            <person name="Wing R.A."/>
        </authorList>
    </citation>
    <scope>NUCLEOTIDE SEQUENCE [LARGE SCALE GENOMIC DNA]</scope>
</reference>
<sequence>MVVLPQQEEAASVESKGVHVIGSRIYDPENLQVVATRAYRRAGTRLAQAQQHEHRSMHTNSQSTTNATLPNDITDWEGEGEMRKRLTCGPILVLDPDQVHEGSMWHKPTLSHGADQGLVFYQ</sequence>
<proteinExistence type="predicted"/>
<evidence type="ECO:0000313" key="3">
    <source>
        <dbReference type="Proteomes" id="UP000026961"/>
    </source>
</evidence>
<dbReference type="Gramene" id="OGLUM05G11010.1">
    <property type="protein sequence ID" value="OGLUM05G11010.1"/>
    <property type="gene ID" value="OGLUM05G11010"/>
</dbReference>
<keyword evidence="3" id="KW-1185">Reference proteome</keyword>
<feature type="compositionally biased region" description="Polar residues" evidence="1">
    <location>
        <begin position="58"/>
        <end position="71"/>
    </location>
</feature>